<feature type="compositionally biased region" description="Low complexity" evidence="3">
    <location>
        <begin position="70"/>
        <end position="87"/>
    </location>
</feature>
<comment type="caution">
    <text evidence="5">The sequence shown here is derived from an EMBL/GenBank/DDBJ whole genome shotgun (WGS) entry which is preliminary data.</text>
</comment>
<dbReference type="GO" id="GO:0042742">
    <property type="term" value="P:defense response to bacterium"/>
    <property type="evidence" value="ECO:0007669"/>
    <property type="project" value="UniProtKB-KW"/>
</dbReference>
<evidence type="ECO:0000256" key="2">
    <source>
        <dbReference type="ARBA" id="ARBA00022638"/>
    </source>
</evidence>
<evidence type="ECO:0000256" key="1">
    <source>
        <dbReference type="ARBA" id="ARBA00022529"/>
    </source>
</evidence>
<evidence type="ECO:0000313" key="6">
    <source>
        <dbReference type="Proteomes" id="UP000315235"/>
    </source>
</evidence>
<protein>
    <recommendedName>
        <fullName evidence="4">Pesticin C-terminal domain-containing protein</fullName>
    </recommendedName>
</protein>
<accession>A0A553GTE0</accession>
<dbReference type="EMBL" id="VJOY01000037">
    <property type="protein sequence ID" value="TRX72720.1"/>
    <property type="molecule type" value="Genomic_DNA"/>
</dbReference>
<feature type="domain" description="Pesticin C-terminal" evidence="4">
    <location>
        <begin position="244"/>
        <end position="365"/>
    </location>
</feature>
<keyword evidence="1" id="KW-0929">Antimicrobial</keyword>
<dbReference type="OrthoDB" id="8808411at2"/>
<dbReference type="GO" id="GO:0003796">
    <property type="term" value="F:lysozyme activity"/>
    <property type="evidence" value="ECO:0007669"/>
    <property type="project" value="InterPro"/>
</dbReference>
<dbReference type="Proteomes" id="UP000315235">
    <property type="component" value="Unassembled WGS sequence"/>
</dbReference>
<feature type="compositionally biased region" description="Basic and acidic residues" evidence="3">
    <location>
        <begin position="13"/>
        <end position="59"/>
    </location>
</feature>
<gene>
    <name evidence="5" type="ORF">FM069_21430</name>
</gene>
<dbReference type="AlphaFoldDB" id="A0A553GTE0"/>
<organism evidence="5 6">
    <name type="scientific">Pseudomonas mangiferae</name>
    <dbReference type="NCBI Taxonomy" id="2593654"/>
    <lineage>
        <taxon>Bacteria</taxon>
        <taxon>Pseudomonadati</taxon>
        <taxon>Pseudomonadota</taxon>
        <taxon>Gammaproteobacteria</taxon>
        <taxon>Pseudomonadales</taxon>
        <taxon>Pseudomonadaceae</taxon>
        <taxon>Pseudomonas</taxon>
    </lineage>
</organism>
<dbReference type="InterPro" id="IPR023347">
    <property type="entry name" value="Lysozyme_dom_sf"/>
</dbReference>
<reference evidence="5 6" key="1">
    <citation type="submission" date="2019-07" db="EMBL/GenBank/DDBJ databases">
        <title>Pseudomonas mangiferae sp. nov., isolated from bark of mango tree in Thailand.</title>
        <authorList>
            <person name="Srisuk N."/>
            <person name="Anurat P."/>
        </authorList>
    </citation>
    <scope>NUCLEOTIDE SEQUENCE [LARGE SCALE GENOMIC DNA]</scope>
    <source>
        <strain evidence="5 6">DMKU_BBB3-04</strain>
    </source>
</reference>
<dbReference type="Gene3D" id="1.10.530.40">
    <property type="match status" value="1"/>
</dbReference>
<dbReference type="InterPro" id="IPR031922">
    <property type="entry name" value="Pesticin_C"/>
</dbReference>
<dbReference type="RefSeq" id="WP_143490441.1">
    <property type="nucleotide sequence ID" value="NZ_VJOY01000037.1"/>
</dbReference>
<dbReference type="Pfam" id="PF16754">
    <property type="entry name" value="Pesticin"/>
    <property type="match status" value="1"/>
</dbReference>
<proteinExistence type="predicted"/>
<dbReference type="GO" id="GO:0031640">
    <property type="term" value="P:killing of cells of another organism"/>
    <property type="evidence" value="ECO:0007669"/>
    <property type="project" value="UniProtKB-KW"/>
</dbReference>
<keyword evidence="6" id="KW-1185">Reference proteome</keyword>
<evidence type="ECO:0000259" key="4">
    <source>
        <dbReference type="Pfam" id="PF16754"/>
    </source>
</evidence>
<name>A0A553GTE0_9PSED</name>
<keyword evidence="2" id="KW-0081">Bacteriolytic enzyme</keyword>
<evidence type="ECO:0000256" key="3">
    <source>
        <dbReference type="SAM" id="MobiDB-lite"/>
    </source>
</evidence>
<sequence>MSKTVPAPLVDTEEIKTAQAEKTRNDKTAEVANKNRADAEKAYKDIAKKAEGANKKADEAASTARKHPSAKNQQRADAAQANADTATSKLEQARTKLEDAYAKAAEAAKAKAESDAAYAKLKNEQLQKSMPSEEFDEVLRQIELNCGVGHFVDGVVKPCPGRFKKRNCAGTSPPDTQRLSTTAQEAINKDTGTSIDYDKLAEFEGGQATSAYVPWWPKGMKINDGAITVDTTRAKGTEELAGDNQSGVTVGTGVDLGQQDKKVYFERLKKAGATQDLLDKLDPYMGLKRSAACRYLREHPLTLTQEEVDLIDSEMQKEKINAVKDVFNDYTLKKGYNINFDDLSEAERTILMSRQYNKGNLDSSADKNLMLYFSQNKEMDAVATLTAENYPGMNTRIKKEHDYLEGSYANEKQAQP</sequence>
<evidence type="ECO:0000313" key="5">
    <source>
        <dbReference type="EMBL" id="TRX72720.1"/>
    </source>
</evidence>
<feature type="region of interest" description="Disordered" evidence="3">
    <location>
        <begin position="1"/>
        <end position="91"/>
    </location>
</feature>